<accession>A0A8D8NLK4</accession>
<keyword evidence="1" id="KW-0472">Membrane</keyword>
<protein>
    <submittedName>
        <fullName evidence="2">(northern house mosquito) hypothetical protein</fullName>
    </submittedName>
</protein>
<keyword evidence="1" id="KW-0812">Transmembrane</keyword>
<evidence type="ECO:0000256" key="1">
    <source>
        <dbReference type="SAM" id="Phobius"/>
    </source>
</evidence>
<evidence type="ECO:0000313" key="2">
    <source>
        <dbReference type="EMBL" id="CAG6569767.1"/>
    </source>
</evidence>
<reference evidence="2" key="1">
    <citation type="submission" date="2021-05" db="EMBL/GenBank/DDBJ databases">
        <authorList>
            <person name="Alioto T."/>
            <person name="Alioto T."/>
            <person name="Gomez Garrido J."/>
        </authorList>
    </citation>
    <scope>NUCLEOTIDE SEQUENCE</scope>
</reference>
<name>A0A8D8NLK4_CULPI</name>
<sequence length="187" mass="20728">MHQARIPRATLLHVVVVVYHKSPTRHHPPTQSHVTVRDDRASVVLRNTVHPEHPAGTSAAHRTHHHVVRGHSLLLLHRQHVRTLAHAEDLLLLAGHHAFVTLLLHDMVHLLLLLLLVQLLLAECHLVHHCGGRSARIVARATSVHLGATGTGAGWFVAYAAQSVAPRVVTHQLVREVALQVEHQVDR</sequence>
<dbReference type="EMBL" id="HBUE01176853">
    <property type="protein sequence ID" value="CAG6518235.1"/>
    <property type="molecule type" value="Transcribed_RNA"/>
</dbReference>
<dbReference type="EMBL" id="HBUE01282367">
    <property type="protein sequence ID" value="CAG6569767.1"/>
    <property type="molecule type" value="Transcribed_RNA"/>
</dbReference>
<feature type="transmembrane region" description="Helical" evidence="1">
    <location>
        <begin position="99"/>
        <end position="121"/>
    </location>
</feature>
<dbReference type="AlphaFoldDB" id="A0A8D8NLK4"/>
<proteinExistence type="predicted"/>
<organism evidence="2">
    <name type="scientific">Culex pipiens</name>
    <name type="common">House mosquito</name>
    <dbReference type="NCBI Taxonomy" id="7175"/>
    <lineage>
        <taxon>Eukaryota</taxon>
        <taxon>Metazoa</taxon>
        <taxon>Ecdysozoa</taxon>
        <taxon>Arthropoda</taxon>
        <taxon>Hexapoda</taxon>
        <taxon>Insecta</taxon>
        <taxon>Pterygota</taxon>
        <taxon>Neoptera</taxon>
        <taxon>Endopterygota</taxon>
        <taxon>Diptera</taxon>
        <taxon>Nematocera</taxon>
        <taxon>Culicoidea</taxon>
        <taxon>Culicidae</taxon>
        <taxon>Culicinae</taxon>
        <taxon>Culicini</taxon>
        <taxon>Culex</taxon>
        <taxon>Culex</taxon>
    </lineage>
</organism>
<keyword evidence="1" id="KW-1133">Transmembrane helix</keyword>